<name>A0A135SWD0_9PEZI</name>
<evidence type="ECO:0000313" key="1">
    <source>
        <dbReference type="EMBL" id="KXH40210.1"/>
    </source>
</evidence>
<dbReference type="AlphaFoldDB" id="A0A135SWD0"/>
<protein>
    <submittedName>
        <fullName evidence="1">Uncharacterized protein</fullName>
    </submittedName>
</protein>
<comment type="caution">
    <text evidence="1">The sequence shown here is derived from an EMBL/GenBank/DDBJ whole genome shotgun (WGS) entry which is preliminary data.</text>
</comment>
<dbReference type="Proteomes" id="UP000070328">
    <property type="component" value="Unassembled WGS sequence"/>
</dbReference>
<sequence length="182" mass="20147">MAEGLKPGVSYVFIDGKYWVAKDLTLANFGDLVAAEKPEYDSTTAVQAANRPMVDEPKPQSGGYAALSFLAEMQYPPMMPAGTNHTNAILNVSREPHLIFSPPLPRYAVLPFDDGHAYHPALELDDFEHQQHVPLAPMAPWRSSSIQQPEIHQYDRAVEAVNNCIVAGQQPQILLDLDDNPR</sequence>
<proteinExistence type="predicted"/>
<dbReference type="EMBL" id="JFBX01000374">
    <property type="protein sequence ID" value="KXH40210.1"/>
    <property type="molecule type" value="Genomic_DNA"/>
</dbReference>
<dbReference type="OrthoDB" id="4850616at2759"/>
<reference evidence="1 2" key="1">
    <citation type="submission" date="2014-02" db="EMBL/GenBank/DDBJ databases">
        <title>The genome sequence of Colletotrichum simmondsii CBS122122.</title>
        <authorList>
            <person name="Baroncelli R."/>
            <person name="Thon M.R."/>
        </authorList>
    </citation>
    <scope>NUCLEOTIDE SEQUENCE [LARGE SCALE GENOMIC DNA]</scope>
    <source>
        <strain evidence="1 2">CBS122122</strain>
    </source>
</reference>
<organism evidence="1 2">
    <name type="scientific">Colletotrichum simmondsii</name>
    <dbReference type="NCBI Taxonomy" id="703756"/>
    <lineage>
        <taxon>Eukaryota</taxon>
        <taxon>Fungi</taxon>
        <taxon>Dikarya</taxon>
        <taxon>Ascomycota</taxon>
        <taxon>Pezizomycotina</taxon>
        <taxon>Sordariomycetes</taxon>
        <taxon>Hypocreomycetidae</taxon>
        <taxon>Glomerellales</taxon>
        <taxon>Glomerellaceae</taxon>
        <taxon>Colletotrichum</taxon>
        <taxon>Colletotrichum acutatum species complex</taxon>
    </lineage>
</organism>
<gene>
    <name evidence="1" type="ORF">CSIM01_06388</name>
</gene>
<keyword evidence="2" id="KW-1185">Reference proteome</keyword>
<evidence type="ECO:0000313" key="2">
    <source>
        <dbReference type="Proteomes" id="UP000070328"/>
    </source>
</evidence>
<accession>A0A135SWD0</accession>